<reference evidence="1" key="1">
    <citation type="submission" date="2021-03" db="EMBL/GenBank/DDBJ databases">
        <title>Roseibium sp. CAU 1637 isolated from Incheon.</title>
        <authorList>
            <person name="Kim W."/>
        </authorList>
    </citation>
    <scope>NUCLEOTIDE SEQUENCE</scope>
    <source>
        <strain evidence="1">CAU 1637</strain>
    </source>
</reference>
<keyword evidence="2" id="KW-1185">Reference proteome</keyword>
<proteinExistence type="predicted"/>
<name>A0A939J934_9HYPH</name>
<sequence length="66" mass="7064">MTELIGFAALAVGGYWVFKRVKKKLAEAEETLGAMRNGIAGDRVGKAAEGVALVQDPVTGKYRPRT</sequence>
<protein>
    <submittedName>
        <fullName evidence="1">Uncharacterized protein</fullName>
    </submittedName>
</protein>
<comment type="caution">
    <text evidence="1">The sequence shown here is derived from an EMBL/GenBank/DDBJ whole genome shotgun (WGS) entry which is preliminary data.</text>
</comment>
<gene>
    <name evidence="1" type="ORF">J0X15_12025</name>
</gene>
<dbReference type="EMBL" id="JAFLNF010000004">
    <property type="protein sequence ID" value="MBO0345951.1"/>
    <property type="molecule type" value="Genomic_DNA"/>
</dbReference>
<accession>A0A939J934</accession>
<dbReference type="Proteomes" id="UP000664779">
    <property type="component" value="Unassembled WGS sequence"/>
</dbReference>
<organism evidence="1 2">
    <name type="scientific">Roseibium limicola</name>
    <dbReference type="NCBI Taxonomy" id="2816037"/>
    <lineage>
        <taxon>Bacteria</taxon>
        <taxon>Pseudomonadati</taxon>
        <taxon>Pseudomonadota</taxon>
        <taxon>Alphaproteobacteria</taxon>
        <taxon>Hyphomicrobiales</taxon>
        <taxon>Stappiaceae</taxon>
        <taxon>Roseibium</taxon>
    </lineage>
</organism>
<dbReference type="AlphaFoldDB" id="A0A939J934"/>
<dbReference type="RefSeq" id="WP_206940960.1">
    <property type="nucleotide sequence ID" value="NZ_JAFLNF010000004.1"/>
</dbReference>
<evidence type="ECO:0000313" key="1">
    <source>
        <dbReference type="EMBL" id="MBO0345951.1"/>
    </source>
</evidence>
<evidence type="ECO:0000313" key="2">
    <source>
        <dbReference type="Proteomes" id="UP000664779"/>
    </source>
</evidence>